<dbReference type="OrthoDB" id="2367075at2759"/>
<evidence type="ECO:0000259" key="2">
    <source>
        <dbReference type="PROSITE" id="PS50097"/>
    </source>
</evidence>
<evidence type="ECO:0000313" key="3">
    <source>
        <dbReference type="EMBL" id="TFK50194.1"/>
    </source>
</evidence>
<dbReference type="Proteomes" id="UP000305948">
    <property type="component" value="Unassembled WGS sequence"/>
</dbReference>
<accession>A0A5C3MY08</accession>
<dbReference type="SUPFAM" id="SSF54695">
    <property type="entry name" value="POZ domain"/>
    <property type="match status" value="1"/>
</dbReference>
<reference evidence="3 4" key="1">
    <citation type="journal article" date="2019" name="Nat. Ecol. Evol.">
        <title>Megaphylogeny resolves global patterns of mushroom evolution.</title>
        <authorList>
            <person name="Varga T."/>
            <person name="Krizsan K."/>
            <person name="Foldi C."/>
            <person name="Dima B."/>
            <person name="Sanchez-Garcia M."/>
            <person name="Sanchez-Ramirez S."/>
            <person name="Szollosi G.J."/>
            <person name="Szarkandi J.G."/>
            <person name="Papp V."/>
            <person name="Albert L."/>
            <person name="Andreopoulos W."/>
            <person name="Angelini C."/>
            <person name="Antonin V."/>
            <person name="Barry K.W."/>
            <person name="Bougher N.L."/>
            <person name="Buchanan P."/>
            <person name="Buyck B."/>
            <person name="Bense V."/>
            <person name="Catcheside P."/>
            <person name="Chovatia M."/>
            <person name="Cooper J."/>
            <person name="Damon W."/>
            <person name="Desjardin D."/>
            <person name="Finy P."/>
            <person name="Geml J."/>
            <person name="Haridas S."/>
            <person name="Hughes K."/>
            <person name="Justo A."/>
            <person name="Karasinski D."/>
            <person name="Kautmanova I."/>
            <person name="Kiss B."/>
            <person name="Kocsube S."/>
            <person name="Kotiranta H."/>
            <person name="LaButti K.M."/>
            <person name="Lechner B.E."/>
            <person name="Liimatainen K."/>
            <person name="Lipzen A."/>
            <person name="Lukacs Z."/>
            <person name="Mihaltcheva S."/>
            <person name="Morgado L.N."/>
            <person name="Niskanen T."/>
            <person name="Noordeloos M.E."/>
            <person name="Ohm R.A."/>
            <person name="Ortiz-Santana B."/>
            <person name="Ovrebo C."/>
            <person name="Racz N."/>
            <person name="Riley R."/>
            <person name="Savchenko A."/>
            <person name="Shiryaev A."/>
            <person name="Soop K."/>
            <person name="Spirin V."/>
            <person name="Szebenyi C."/>
            <person name="Tomsovsky M."/>
            <person name="Tulloss R.E."/>
            <person name="Uehling J."/>
            <person name="Grigoriev I.V."/>
            <person name="Vagvolgyi C."/>
            <person name="Papp T."/>
            <person name="Martin F.M."/>
            <person name="Miettinen O."/>
            <person name="Hibbett D.S."/>
            <person name="Nagy L.G."/>
        </authorList>
    </citation>
    <scope>NUCLEOTIDE SEQUENCE [LARGE SCALE GENOMIC DNA]</scope>
    <source>
        <strain evidence="3 4">OMC1185</strain>
    </source>
</reference>
<name>A0A5C3MY08_9AGAM</name>
<dbReference type="AlphaFoldDB" id="A0A5C3MY08"/>
<keyword evidence="4" id="KW-1185">Reference proteome</keyword>
<feature type="compositionally biased region" description="Basic and acidic residues" evidence="1">
    <location>
        <begin position="277"/>
        <end position="294"/>
    </location>
</feature>
<feature type="compositionally biased region" description="Basic residues" evidence="1">
    <location>
        <begin position="417"/>
        <end position="438"/>
    </location>
</feature>
<feature type="compositionally biased region" description="Polar residues" evidence="1">
    <location>
        <begin position="339"/>
        <end position="351"/>
    </location>
</feature>
<dbReference type="Gene3D" id="3.30.710.10">
    <property type="entry name" value="Potassium Channel Kv1.1, Chain A"/>
    <property type="match status" value="1"/>
</dbReference>
<evidence type="ECO:0000313" key="4">
    <source>
        <dbReference type="Proteomes" id="UP000305948"/>
    </source>
</evidence>
<dbReference type="EMBL" id="ML213514">
    <property type="protein sequence ID" value="TFK50194.1"/>
    <property type="molecule type" value="Genomic_DNA"/>
</dbReference>
<sequence length="445" mass="49949">MILRESMSTTATSLTGTQSSAVLSRSPSTVTTSVLDAYDPDQRSNDYPSRPPSPLLHIHEGLELSTRSSSPLRLSASVFTDAKKHGRFFFDDGTVTMMVEKTLFRVHRFFFQRDSALFREQLLVHPKVRSGESVVELKDCTALDLERFLDVLYPNDFNRRTTATLEEWTSILALASHWGFESLRRLAVGNVFPLASPIDKVILGHKYDIEDWLADSYLHICLRPDPISDVEAEQLGAKDVARVSRVRERIWREHLLTSDLNAMRKLVEKEFQVLREATREDDSVEDRPPQEHAGDAVAQEETSRGDESQQGGSVVARGIEDSVPDTGPNPINSKAVPSDSHTGHPSESTSEVVPVDEPGSRASTHEEEDPVRVSRDPVNLHLSSQAPWHNGSHDGNGEAGAMRQDEMTTALVTIRDRKGKIARRGRKERRRRLKTGRTRGKEYLR</sequence>
<gene>
    <name evidence="3" type="ORF">OE88DRAFT_333091</name>
</gene>
<organism evidence="3 4">
    <name type="scientific">Heliocybe sulcata</name>
    <dbReference type="NCBI Taxonomy" id="5364"/>
    <lineage>
        <taxon>Eukaryota</taxon>
        <taxon>Fungi</taxon>
        <taxon>Dikarya</taxon>
        <taxon>Basidiomycota</taxon>
        <taxon>Agaricomycotina</taxon>
        <taxon>Agaricomycetes</taxon>
        <taxon>Gloeophyllales</taxon>
        <taxon>Gloeophyllaceae</taxon>
        <taxon>Heliocybe</taxon>
    </lineage>
</organism>
<protein>
    <recommendedName>
        <fullName evidence="2">BTB domain-containing protein</fullName>
    </recommendedName>
</protein>
<feature type="region of interest" description="Disordered" evidence="1">
    <location>
        <begin position="277"/>
        <end position="403"/>
    </location>
</feature>
<feature type="region of interest" description="Disordered" evidence="1">
    <location>
        <begin position="417"/>
        <end position="445"/>
    </location>
</feature>
<feature type="domain" description="BTB" evidence="2">
    <location>
        <begin position="93"/>
        <end position="161"/>
    </location>
</feature>
<dbReference type="InterPro" id="IPR000210">
    <property type="entry name" value="BTB/POZ_dom"/>
</dbReference>
<dbReference type="InterPro" id="IPR011333">
    <property type="entry name" value="SKP1/BTB/POZ_sf"/>
</dbReference>
<dbReference type="Pfam" id="PF00651">
    <property type="entry name" value="BTB"/>
    <property type="match status" value="1"/>
</dbReference>
<feature type="region of interest" description="Disordered" evidence="1">
    <location>
        <begin position="1"/>
        <end position="25"/>
    </location>
</feature>
<evidence type="ECO:0000256" key="1">
    <source>
        <dbReference type="SAM" id="MobiDB-lite"/>
    </source>
</evidence>
<dbReference type="PROSITE" id="PS50097">
    <property type="entry name" value="BTB"/>
    <property type="match status" value="1"/>
</dbReference>
<dbReference type="STRING" id="5364.A0A5C3MY08"/>
<proteinExistence type="predicted"/>